<comment type="caution">
    <text evidence="1">The sequence shown here is derived from an EMBL/GenBank/DDBJ whole genome shotgun (WGS) entry which is preliminary data.</text>
</comment>
<accession>A0A2K3P1K9</accession>
<feature type="non-terminal residue" evidence="1">
    <location>
        <position position="1"/>
    </location>
</feature>
<sequence length="55" mass="6243">RWKIGDGSKTEVMSELWIRGEDNFRLEAPQVQTNVAATIVTTTPLLEEVKEDQLV</sequence>
<dbReference type="EMBL" id="ASHM01002974">
    <property type="protein sequence ID" value="PNY09175.1"/>
    <property type="molecule type" value="Genomic_DNA"/>
</dbReference>
<reference evidence="1 2" key="2">
    <citation type="journal article" date="2017" name="Front. Plant Sci.">
        <title>Gene Classification and Mining of Molecular Markers Useful in Red Clover (Trifolium pratense) Breeding.</title>
        <authorList>
            <person name="Istvanek J."/>
            <person name="Dluhosova J."/>
            <person name="Dluhos P."/>
            <person name="Patkova L."/>
            <person name="Nedelnik J."/>
            <person name="Repkova J."/>
        </authorList>
    </citation>
    <scope>NUCLEOTIDE SEQUENCE [LARGE SCALE GENOMIC DNA]</scope>
    <source>
        <strain evidence="2">cv. Tatra</strain>
        <tissue evidence="1">Young leaves</tissue>
    </source>
</reference>
<gene>
    <name evidence="1" type="ORF">L195_g005720</name>
</gene>
<organism evidence="1 2">
    <name type="scientific">Trifolium pratense</name>
    <name type="common">Red clover</name>
    <dbReference type="NCBI Taxonomy" id="57577"/>
    <lineage>
        <taxon>Eukaryota</taxon>
        <taxon>Viridiplantae</taxon>
        <taxon>Streptophyta</taxon>
        <taxon>Embryophyta</taxon>
        <taxon>Tracheophyta</taxon>
        <taxon>Spermatophyta</taxon>
        <taxon>Magnoliopsida</taxon>
        <taxon>eudicotyledons</taxon>
        <taxon>Gunneridae</taxon>
        <taxon>Pentapetalae</taxon>
        <taxon>rosids</taxon>
        <taxon>fabids</taxon>
        <taxon>Fabales</taxon>
        <taxon>Fabaceae</taxon>
        <taxon>Papilionoideae</taxon>
        <taxon>50 kb inversion clade</taxon>
        <taxon>NPAAA clade</taxon>
        <taxon>Hologalegina</taxon>
        <taxon>IRL clade</taxon>
        <taxon>Trifolieae</taxon>
        <taxon>Trifolium</taxon>
    </lineage>
</organism>
<proteinExistence type="predicted"/>
<name>A0A2K3P1K9_TRIPR</name>
<protein>
    <submittedName>
        <fullName evidence="1">Uncharacterized protein</fullName>
    </submittedName>
</protein>
<dbReference type="AlphaFoldDB" id="A0A2K3P1K9"/>
<evidence type="ECO:0000313" key="1">
    <source>
        <dbReference type="EMBL" id="PNY09175.1"/>
    </source>
</evidence>
<evidence type="ECO:0000313" key="2">
    <source>
        <dbReference type="Proteomes" id="UP000236291"/>
    </source>
</evidence>
<dbReference type="Proteomes" id="UP000236291">
    <property type="component" value="Unassembled WGS sequence"/>
</dbReference>
<reference evidence="1 2" key="1">
    <citation type="journal article" date="2014" name="Am. J. Bot.">
        <title>Genome assembly and annotation for red clover (Trifolium pratense; Fabaceae).</title>
        <authorList>
            <person name="Istvanek J."/>
            <person name="Jaros M."/>
            <person name="Krenek A."/>
            <person name="Repkova J."/>
        </authorList>
    </citation>
    <scope>NUCLEOTIDE SEQUENCE [LARGE SCALE GENOMIC DNA]</scope>
    <source>
        <strain evidence="2">cv. Tatra</strain>
        <tissue evidence="1">Young leaves</tissue>
    </source>
</reference>